<evidence type="ECO:0000256" key="5">
    <source>
        <dbReference type="ARBA" id="ARBA00023136"/>
    </source>
</evidence>
<accession>A0AAW6TS49</accession>
<dbReference type="AlphaFoldDB" id="A0AAW6TS49"/>
<dbReference type="GO" id="GO:0017004">
    <property type="term" value="P:cytochrome complex assembly"/>
    <property type="evidence" value="ECO:0007669"/>
    <property type="project" value="UniProtKB-KW"/>
</dbReference>
<keyword evidence="5 6" id="KW-0472">Membrane</keyword>
<feature type="transmembrane region" description="Helical" evidence="6">
    <location>
        <begin position="234"/>
        <end position="252"/>
    </location>
</feature>
<feature type="transmembrane region" description="Helical" evidence="6">
    <location>
        <begin position="6"/>
        <end position="24"/>
    </location>
</feature>
<evidence type="ECO:0000259" key="7">
    <source>
        <dbReference type="Pfam" id="PF01578"/>
    </source>
</evidence>
<evidence type="ECO:0000256" key="4">
    <source>
        <dbReference type="ARBA" id="ARBA00022989"/>
    </source>
</evidence>
<comment type="caution">
    <text evidence="8">The sequence shown here is derived from an EMBL/GenBank/DDBJ whole genome shotgun (WGS) entry which is preliminary data.</text>
</comment>
<dbReference type="PANTHER" id="PTHR30071:SF1">
    <property type="entry name" value="CYTOCHROME B_B6 PROTEIN-RELATED"/>
    <property type="match status" value="1"/>
</dbReference>
<dbReference type="GO" id="GO:0005886">
    <property type="term" value="C:plasma membrane"/>
    <property type="evidence" value="ECO:0007669"/>
    <property type="project" value="TreeGrafter"/>
</dbReference>
<keyword evidence="2 6" id="KW-0812">Transmembrane</keyword>
<feature type="transmembrane region" description="Helical" evidence="6">
    <location>
        <begin position="205"/>
        <end position="222"/>
    </location>
</feature>
<evidence type="ECO:0000256" key="6">
    <source>
        <dbReference type="SAM" id="Phobius"/>
    </source>
</evidence>
<comment type="subcellular location">
    <subcellularLocation>
        <location evidence="1">Membrane</location>
        <topology evidence="1">Multi-pass membrane protein</topology>
    </subcellularLocation>
</comment>
<evidence type="ECO:0000256" key="2">
    <source>
        <dbReference type="ARBA" id="ARBA00022692"/>
    </source>
</evidence>
<dbReference type="EMBL" id="JASCXX010000001">
    <property type="protein sequence ID" value="MDI6447425.1"/>
    <property type="molecule type" value="Genomic_DNA"/>
</dbReference>
<keyword evidence="4 6" id="KW-1133">Transmembrane helix</keyword>
<feature type="transmembrane region" description="Helical" evidence="6">
    <location>
        <begin position="36"/>
        <end position="54"/>
    </location>
</feature>
<keyword evidence="3" id="KW-0201">Cytochrome c-type biogenesis</keyword>
<dbReference type="Pfam" id="PF01578">
    <property type="entry name" value="Cytochrom_C_asm"/>
    <property type="match status" value="1"/>
</dbReference>
<keyword evidence="9" id="KW-1185">Reference proteome</keyword>
<evidence type="ECO:0000313" key="9">
    <source>
        <dbReference type="Proteomes" id="UP001431776"/>
    </source>
</evidence>
<feature type="transmembrane region" description="Helical" evidence="6">
    <location>
        <begin position="129"/>
        <end position="148"/>
    </location>
</feature>
<evidence type="ECO:0000256" key="3">
    <source>
        <dbReference type="ARBA" id="ARBA00022748"/>
    </source>
</evidence>
<sequence length="264" mass="29835">MAIKYTLQGLLIYLTIAAFLAAFVSTVARRRTAGQWFFTLGFCISLASYAYRWIDGRHVPLQNLFEVFLCLGLVCYPISLLSRRGLRIGGQWADMLIAAIVLFPAGFVFHAEQQHLPPALQSWLFVPHVAVYMLGYILMAMAAARAAIQLATANQLISGKILPFEQATYELIALGFPLLTLGLILGSIWGKRAWGDYWGWDPKELWSLASWLVYAGYFHWRYMFGKKHPRINSLWAITGMAVIIITLLWVNLSRLFPGLHSYAT</sequence>
<evidence type="ECO:0000256" key="1">
    <source>
        <dbReference type="ARBA" id="ARBA00004141"/>
    </source>
</evidence>
<feature type="transmembrane region" description="Helical" evidence="6">
    <location>
        <begin position="169"/>
        <end position="190"/>
    </location>
</feature>
<protein>
    <submittedName>
        <fullName evidence="8">Cytochrome c biogenesis protein CcsA</fullName>
    </submittedName>
</protein>
<feature type="transmembrane region" description="Helical" evidence="6">
    <location>
        <begin position="92"/>
        <end position="109"/>
    </location>
</feature>
<dbReference type="PANTHER" id="PTHR30071">
    <property type="entry name" value="HEME EXPORTER PROTEIN C"/>
    <property type="match status" value="1"/>
</dbReference>
<dbReference type="RefSeq" id="WP_349242835.1">
    <property type="nucleotide sequence ID" value="NZ_JASCXX010000001.1"/>
</dbReference>
<reference evidence="8" key="1">
    <citation type="submission" date="2023-05" db="EMBL/GenBank/DDBJ databases">
        <title>Anaerotaeda fermentans gen. nov., sp. nov., a novel anaerobic planctomycete of the new family within the order Sedimentisphaerales isolated from Taman Peninsula, Russia.</title>
        <authorList>
            <person name="Khomyakova M.A."/>
            <person name="Merkel A.Y."/>
            <person name="Slobodkin A.I."/>
        </authorList>
    </citation>
    <scope>NUCLEOTIDE SEQUENCE</scope>
    <source>
        <strain evidence="8">M17dextr</strain>
    </source>
</reference>
<dbReference type="Proteomes" id="UP001431776">
    <property type="component" value="Unassembled WGS sequence"/>
</dbReference>
<dbReference type="GO" id="GO:0020037">
    <property type="term" value="F:heme binding"/>
    <property type="evidence" value="ECO:0007669"/>
    <property type="project" value="InterPro"/>
</dbReference>
<dbReference type="InterPro" id="IPR002541">
    <property type="entry name" value="Cyt_c_assembly"/>
</dbReference>
<name>A0AAW6TS49_9BACT</name>
<feature type="domain" description="Cytochrome c assembly protein" evidence="7">
    <location>
        <begin position="67"/>
        <end position="253"/>
    </location>
</feature>
<evidence type="ECO:0000313" key="8">
    <source>
        <dbReference type="EMBL" id="MDI6447425.1"/>
    </source>
</evidence>
<proteinExistence type="predicted"/>
<feature type="transmembrane region" description="Helical" evidence="6">
    <location>
        <begin position="60"/>
        <end position="80"/>
    </location>
</feature>
<dbReference type="InterPro" id="IPR045062">
    <property type="entry name" value="Cyt_c_biogenesis_CcsA/CcmC"/>
</dbReference>
<organism evidence="8 9">
    <name type="scientific">Anaerobaca lacustris</name>
    <dbReference type="NCBI Taxonomy" id="3044600"/>
    <lineage>
        <taxon>Bacteria</taxon>
        <taxon>Pseudomonadati</taxon>
        <taxon>Planctomycetota</taxon>
        <taxon>Phycisphaerae</taxon>
        <taxon>Sedimentisphaerales</taxon>
        <taxon>Anaerobacaceae</taxon>
        <taxon>Anaerobaca</taxon>
    </lineage>
</organism>
<gene>
    <name evidence="8" type="primary">ccsA</name>
    <name evidence="8" type="ORF">QJ522_00085</name>
</gene>